<evidence type="ECO:0000259" key="2">
    <source>
        <dbReference type="SMART" id="SM00226"/>
    </source>
</evidence>
<dbReference type="Pfam" id="PF01451">
    <property type="entry name" value="LMWPc"/>
    <property type="match status" value="1"/>
</dbReference>
<keyword evidence="1" id="KW-0059">Arsenical resistance</keyword>
<dbReference type="GO" id="GO:0046685">
    <property type="term" value="P:response to arsenic-containing substance"/>
    <property type="evidence" value="ECO:0007669"/>
    <property type="project" value="UniProtKB-KW"/>
</dbReference>
<dbReference type="InterPro" id="IPR036196">
    <property type="entry name" value="Ptyr_pPase_sf"/>
</dbReference>
<dbReference type="EMBL" id="JAAGOB010000005">
    <property type="protein sequence ID" value="NED95979.1"/>
    <property type="molecule type" value="Genomic_DNA"/>
</dbReference>
<dbReference type="InterPro" id="IPR048716">
    <property type="entry name" value="Phosphatase-like_N"/>
</dbReference>
<evidence type="ECO:0000256" key="1">
    <source>
        <dbReference type="ARBA" id="ARBA00022849"/>
    </source>
</evidence>
<proteinExistence type="predicted"/>
<name>A0A6N9YM99_9ACTN</name>
<dbReference type="CDD" id="cd16345">
    <property type="entry name" value="LMWP_ArsC"/>
    <property type="match status" value="1"/>
</dbReference>
<dbReference type="Proteomes" id="UP000469185">
    <property type="component" value="Unassembled WGS sequence"/>
</dbReference>
<protein>
    <submittedName>
        <fullName evidence="3">Arsenate reductase ArsC</fullName>
    </submittedName>
</protein>
<dbReference type="InterPro" id="IPR023485">
    <property type="entry name" value="Ptyr_pPase"/>
</dbReference>
<dbReference type="SMART" id="SM00226">
    <property type="entry name" value="LMWPc"/>
    <property type="match status" value="1"/>
</dbReference>
<dbReference type="PANTHER" id="PTHR43428">
    <property type="entry name" value="ARSENATE REDUCTASE"/>
    <property type="match status" value="1"/>
</dbReference>
<dbReference type="Gene3D" id="1.10.8.1060">
    <property type="entry name" value="Corynebacterium glutamicum thioredoxin-dependent arsenate reductase, N-terminal domain"/>
    <property type="match status" value="1"/>
</dbReference>
<keyword evidence="4" id="KW-1185">Reference proteome</keyword>
<dbReference type="AlphaFoldDB" id="A0A6N9YM99"/>
<accession>A0A6N9YM99</accession>
<dbReference type="PANTHER" id="PTHR43428:SF1">
    <property type="entry name" value="ARSENATE REDUCTASE"/>
    <property type="match status" value="1"/>
</dbReference>
<dbReference type="Gene3D" id="3.40.50.2300">
    <property type="match status" value="1"/>
</dbReference>
<dbReference type="Pfam" id="PF21234">
    <property type="entry name" value="Phosphatase-like_N"/>
    <property type="match status" value="1"/>
</dbReference>
<organism evidence="3 4">
    <name type="scientific">Phytoactinopolyspora alkaliphila</name>
    <dbReference type="NCBI Taxonomy" id="1783498"/>
    <lineage>
        <taxon>Bacteria</taxon>
        <taxon>Bacillati</taxon>
        <taxon>Actinomycetota</taxon>
        <taxon>Actinomycetes</taxon>
        <taxon>Jiangellales</taxon>
        <taxon>Jiangellaceae</taxon>
        <taxon>Phytoactinopolyspora</taxon>
    </lineage>
</organism>
<evidence type="ECO:0000313" key="4">
    <source>
        <dbReference type="Proteomes" id="UP000469185"/>
    </source>
</evidence>
<dbReference type="NCBIfam" id="NF046112">
    <property type="entry name" value="MSMEG_6209_Nter"/>
    <property type="match status" value="1"/>
</dbReference>
<comment type="caution">
    <text evidence="3">The sequence shown here is derived from an EMBL/GenBank/DDBJ whole genome shotgun (WGS) entry which is preliminary data.</text>
</comment>
<dbReference type="SUPFAM" id="SSF52788">
    <property type="entry name" value="Phosphotyrosine protein phosphatases I"/>
    <property type="match status" value="1"/>
</dbReference>
<evidence type="ECO:0000313" key="3">
    <source>
        <dbReference type="EMBL" id="NED95979.1"/>
    </source>
</evidence>
<reference evidence="3 4" key="1">
    <citation type="submission" date="2020-02" db="EMBL/GenBank/DDBJ databases">
        <authorList>
            <person name="Li X.-J."/>
            <person name="Feng X.-M."/>
        </authorList>
    </citation>
    <scope>NUCLEOTIDE SEQUENCE [LARGE SCALE GENOMIC DNA]</scope>
    <source>
        <strain evidence="3 4">CGMCC 4.7225</strain>
    </source>
</reference>
<feature type="domain" description="Phosphotyrosine protein phosphatase I" evidence="2">
    <location>
        <begin position="90"/>
        <end position="215"/>
    </location>
</feature>
<gene>
    <name evidence="3" type="ORF">G1H11_11725</name>
</gene>
<sequence length="228" mass="24778">MEKSMTPNPSDDKPVIELDHALDVAAGRLADEFHGVLAEETIRSFLDASFDHFSEDARIPDYLPLVAERFARQRLKALLRVEGQHDDGVPVVLFLCVHNAGRSQMAMGFFEHLAGGRAAAWSGGSEPGTEVNPAAVEAMAERGIDISREFPKPWTDEIVRAADVVITMGCGDSCPVFPGKRYEDWTLEDPAGQGIAAVRPIRDEIERRVRALLDSLNITAGPLSGSVG</sequence>